<sequence>MFTLTELAPVSPHQSRSKLLKPWWEVFMDHLGVLMLMTSVLTCTVQLSRDTVVCVPSDTLVSDNNHSFSKVEAEGRRPHLVYQQYVYVSQVCYHQALPASSRFFPYLALLQSLVLLAVGSFWLHLPHTSARVEHFLTILAKCCESPWTSQVLCHAAQQENIPDEKVSPSYLAWPPGSRKMISLEKSDGEETRALLERVRKFRAHCEGSSVYVSQTVLKLLLVTVILGYTAPLVNQLTFTHTCRPEEQALVAYGSFECVHVFSSLLHKLLATYVTLLGFYGLFNVYALGWISHSSLQQYSLRSLRDVPDLRNDLAFLCHMLDHYSPLLLQRLSVFLSPLSESGLPEETFEQRWSQERLRAMSRVDAGGCSRLQLVGLPHLPPALFTLNQLQVLELELMKQARFTARAADMSSLRELHLVHCTAAADPSVLGVLRERLEVLHLTFARPSQIPSWVLSLHSLHQLHLTGRLGGEGGVGRSWAVGSLRQLHHLRVLVVRGMLPRIPGELCHVAGSLVRLEIHNEGVRLLVLTALKRMVGLTELLLQDCRLERLPSALLSLTRLQTLDLQHNSLTTLEELLSLAHLQHLSCLRLAYNHVRVLPPTVGVLRGLEILDLSNNQIHSLPPALFTLRHLRRLLLAGNLVEELPPQIKALRLLSELDLSGNRLEKLPSELFSCLGLRTLNVAHNSLRSLPGAISQGIKVLKVLLHINNELYKCLVKIKEITSHLCTNEIVATNTCFTENTLKAKLMSNKQK</sequence>
<comment type="similarity">
    <text evidence="2">Belongs to the LRRC8 family.</text>
</comment>
<evidence type="ECO:0000313" key="18">
    <source>
        <dbReference type="Ensembl" id="ENSCSEP00000024237.1"/>
    </source>
</evidence>
<dbReference type="Ensembl" id="ENSCSET00000024563.1">
    <property type="protein sequence ID" value="ENSCSEP00000024237.1"/>
    <property type="gene ID" value="ENSCSEG00000015409.1"/>
</dbReference>
<comment type="catalytic activity">
    <reaction evidence="15">
        <text>chloride(in) = chloride(out)</text>
        <dbReference type="Rhea" id="RHEA:29823"/>
        <dbReference type="ChEBI" id="CHEBI:17996"/>
    </reaction>
</comment>
<keyword evidence="10 16" id="KW-0472">Membrane</keyword>
<evidence type="ECO:0000256" key="4">
    <source>
        <dbReference type="ARBA" id="ARBA00022475"/>
    </source>
</evidence>
<reference evidence="18" key="2">
    <citation type="submission" date="2025-08" db="UniProtKB">
        <authorList>
            <consortium name="Ensembl"/>
        </authorList>
    </citation>
    <scope>IDENTIFICATION</scope>
</reference>
<keyword evidence="4" id="KW-1003">Cell membrane</keyword>
<evidence type="ECO:0000256" key="11">
    <source>
        <dbReference type="ARBA" id="ARBA00023157"/>
    </source>
</evidence>
<evidence type="ECO:0000256" key="12">
    <source>
        <dbReference type="ARBA" id="ARBA00023303"/>
    </source>
</evidence>
<feature type="domain" description="LRRC8 pannexin-like TM region" evidence="17">
    <location>
        <begin position="178"/>
        <end position="287"/>
    </location>
</feature>
<dbReference type="Pfam" id="PF13855">
    <property type="entry name" value="LRR_8"/>
    <property type="match status" value="1"/>
</dbReference>
<evidence type="ECO:0000256" key="7">
    <source>
        <dbReference type="ARBA" id="ARBA00022737"/>
    </source>
</evidence>
<feature type="domain" description="LRRC8 pannexin-like TM region" evidence="17">
    <location>
        <begin position="1"/>
        <end position="163"/>
    </location>
</feature>
<dbReference type="InterPro" id="IPR032675">
    <property type="entry name" value="LRR_dom_sf"/>
</dbReference>
<dbReference type="GO" id="GO:0034220">
    <property type="term" value="P:monoatomic ion transmembrane transport"/>
    <property type="evidence" value="ECO:0007669"/>
    <property type="project" value="UniProtKB-KW"/>
</dbReference>
<dbReference type="SUPFAM" id="SSF52058">
    <property type="entry name" value="L domain-like"/>
    <property type="match status" value="1"/>
</dbReference>
<evidence type="ECO:0000256" key="16">
    <source>
        <dbReference type="SAM" id="Phobius"/>
    </source>
</evidence>
<comment type="catalytic activity">
    <reaction evidence="13">
        <text>iodide(out) = iodide(in)</text>
        <dbReference type="Rhea" id="RHEA:66324"/>
        <dbReference type="ChEBI" id="CHEBI:16382"/>
    </reaction>
</comment>
<dbReference type="AlphaFoldDB" id="A0A3P8WCS6"/>
<dbReference type="PROSITE" id="PS51450">
    <property type="entry name" value="LRR"/>
    <property type="match status" value="3"/>
</dbReference>
<keyword evidence="5" id="KW-0433">Leucine-rich repeat</keyword>
<keyword evidence="6 16" id="KW-0812">Transmembrane</keyword>
<keyword evidence="9" id="KW-0406">Ion transport</keyword>
<feature type="transmembrane region" description="Helical" evidence="16">
    <location>
        <begin position="269"/>
        <end position="290"/>
    </location>
</feature>
<evidence type="ECO:0000256" key="2">
    <source>
        <dbReference type="ARBA" id="ARBA00010471"/>
    </source>
</evidence>
<evidence type="ECO:0000313" key="19">
    <source>
        <dbReference type="Proteomes" id="UP000265120"/>
    </source>
</evidence>
<dbReference type="GeneTree" id="ENSGT00940000159311"/>
<dbReference type="InterPro" id="IPR003591">
    <property type="entry name" value="Leu-rich_rpt_typical-subtyp"/>
</dbReference>
<dbReference type="InterPro" id="IPR001611">
    <property type="entry name" value="Leu-rich_rpt"/>
</dbReference>
<dbReference type="Pfam" id="PF12534">
    <property type="entry name" value="Pannexin_like"/>
    <property type="match status" value="2"/>
</dbReference>
<organism evidence="18 19">
    <name type="scientific">Cynoglossus semilaevis</name>
    <name type="common">Tongue sole</name>
    <dbReference type="NCBI Taxonomy" id="244447"/>
    <lineage>
        <taxon>Eukaryota</taxon>
        <taxon>Metazoa</taxon>
        <taxon>Chordata</taxon>
        <taxon>Craniata</taxon>
        <taxon>Vertebrata</taxon>
        <taxon>Euteleostomi</taxon>
        <taxon>Actinopterygii</taxon>
        <taxon>Neopterygii</taxon>
        <taxon>Teleostei</taxon>
        <taxon>Neoteleostei</taxon>
        <taxon>Acanthomorphata</taxon>
        <taxon>Carangaria</taxon>
        <taxon>Pleuronectiformes</taxon>
        <taxon>Pleuronectoidei</taxon>
        <taxon>Cynoglossidae</taxon>
        <taxon>Cynoglossinae</taxon>
        <taxon>Cynoglossus</taxon>
    </lineage>
</organism>
<dbReference type="PANTHER" id="PTHR48051">
    <property type="match status" value="1"/>
</dbReference>
<dbReference type="Gene3D" id="3.80.10.10">
    <property type="entry name" value="Ribonuclease Inhibitor"/>
    <property type="match status" value="2"/>
</dbReference>
<dbReference type="Proteomes" id="UP000265120">
    <property type="component" value="Chromosome 17"/>
</dbReference>
<dbReference type="SMART" id="SM00364">
    <property type="entry name" value="LRR_BAC"/>
    <property type="match status" value="4"/>
</dbReference>
<protein>
    <submittedName>
        <fullName evidence="18">Si:ch211-106h11.1</fullName>
    </submittedName>
</protein>
<evidence type="ECO:0000256" key="15">
    <source>
        <dbReference type="ARBA" id="ARBA00024167"/>
    </source>
</evidence>
<evidence type="ECO:0000256" key="13">
    <source>
        <dbReference type="ARBA" id="ARBA00024145"/>
    </source>
</evidence>
<dbReference type="SMART" id="SM00369">
    <property type="entry name" value="LRR_TYP"/>
    <property type="match status" value="7"/>
</dbReference>
<keyword evidence="11" id="KW-1015">Disulfide bond</keyword>
<name>A0A3P8WCS6_CYNSE</name>
<evidence type="ECO:0000259" key="17">
    <source>
        <dbReference type="Pfam" id="PF12534"/>
    </source>
</evidence>
<evidence type="ECO:0000256" key="10">
    <source>
        <dbReference type="ARBA" id="ARBA00023136"/>
    </source>
</evidence>
<dbReference type="Pfam" id="PF00560">
    <property type="entry name" value="LRR_1"/>
    <property type="match status" value="1"/>
</dbReference>
<dbReference type="PRINTS" id="PR00019">
    <property type="entry name" value="LEURICHRPT"/>
</dbReference>
<comment type="subcellular location">
    <subcellularLocation>
        <location evidence="1">Cell membrane</location>
        <topology evidence="1">Multi-pass membrane protein</topology>
    </subcellularLocation>
</comment>
<keyword evidence="3" id="KW-0813">Transport</keyword>
<proteinExistence type="inferred from homology"/>
<keyword evidence="19" id="KW-1185">Reference proteome</keyword>
<evidence type="ECO:0000256" key="14">
    <source>
        <dbReference type="ARBA" id="ARBA00024158"/>
    </source>
</evidence>
<evidence type="ECO:0000256" key="6">
    <source>
        <dbReference type="ARBA" id="ARBA00022692"/>
    </source>
</evidence>
<comment type="catalytic activity">
    <reaction evidence="14">
        <text>taurine(out) = taurine(in)</text>
        <dbReference type="Rhea" id="RHEA:66328"/>
        <dbReference type="ChEBI" id="CHEBI:507393"/>
    </reaction>
</comment>
<feature type="transmembrane region" description="Helical" evidence="16">
    <location>
        <begin position="103"/>
        <end position="125"/>
    </location>
</feature>
<accession>A0A3P8WCS6</accession>
<dbReference type="GO" id="GO:0005886">
    <property type="term" value="C:plasma membrane"/>
    <property type="evidence" value="ECO:0007669"/>
    <property type="project" value="UniProtKB-SubCell"/>
</dbReference>
<dbReference type="InterPro" id="IPR050216">
    <property type="entry name" value="LRR_domain-containing"/>
</dbReference>
<evidence type="ECO:0000256" key="8">
    <source>
        <dbReference type="ARBA" id="ARBA00022989"/>
    </source>
</evidence>
<dbReference type="GO" id="GO:0005737">
    <property type="term" value="C:cytoplasm"/>
    <property type="evidence" value="ECO:0007669"/>
    <property type="project" value="TreeGrafter"/>
</dbReference>
<keyword evidence="12" id="KW-0407">Ion channel</keyword>
<evidence type="ECO:0000256" key="3">
    <source>
        <dbReference type="ARBA" id="ARBA00022448"/>
    </source>
</evidence>
<evidence type="ECO:0000256" key="1">
    <source>
        <dbReference type="ARBA" id="ARBA00004651"/>
    </source>
</evidence>
<evidence type="ECO:0000256" key="5">
    <source>
        <dbReference type="ARBA" id="ARBA00022614"/>
    </source>
</evidence>
<dbReference type="InterPro" id="IPR021040">
    <property type="entry name" value="LRRC8_Pannexin-like"/>
</dbReference>
<dbReference type="PANTHER" id="PTHR48051:SF1">
    <property type="entry name" value="RAS SUPPRESSOR PROTEIN 1"/>
    <property type="match status" value="1"/>
</dbReference>
<evidence type="ECO:0000256" key="9">
    <source>
        <dbReference type="ARBA" id="ARBA00023065"/>
    </source>
</evidence>
<keyword evidence="7" id="KW-0677">Repeat</keyword>
<reference evidence="18" key="3">
    <citation type="submission" date="2025-09" db="UniProtKB">
        <authorList>
            <consortium name="Ensembl"/>
        </authorList>
    </citation>
    <scope>IDENTIFICATION</scope>
</reference>
<keyword evidence="8 16" id="KW-1133">Transmembrane helix</keyword>
<reference evidence="18 19" key="1">
    <citation type="journal article" date="2014" name="Nat. Genet.">
        <title>Whole-genome sequence of a flatfish provides insights into ZW sex chromosome evolution and adaptation to a benthic lifestyle.</title>
        <authorList>
            <person name="Chen S."/>
            <person name="Zhang G."/>
            <person name="Shao C."/>
            <person name="Huang Q."/>
            <person name="Liu G."/>
            <person name="Zhang P."/>
            <person name="Song W."/>
            <person name="An N."/>
            <person name="Chalopin D."/>
            <person name="Volff J.N."/>
            <person name="Hong Y."/>
            <person name="Li Q."/>
            <person name="Sha Z."/>
            <person name="Zhou H."/>
            <person name="Xie M."/>
            <person name="Yu Q."/>
            <person name="Liu Y."/>
            <person name="Xiang H."/>
            <person name="Wang N."/>
            <person name="Wu K."/>
            <person name="Yang C."/>
            <person name="Zhou Q."/>
            <person name="Liao X."/>
            <person name="Yang L."/>
            <person name="Hu Q."/>
            <person name="Zhang J."/>
            <person name="Meng L."/>
            <person name="Jin L."/>
            <person name="Tian Y."/>
            <person name="Lian J."/>
            <person name="Yang J."/>
            <person name="Miao G."/>
            <person name="Liu S."/>
            <person name="Liang Z."/>
            <person name="Yan F."/>
            <person name="Li Y."/>
            <person name="Sun B."/>
            <person name="Zhang H."/>
            <person name="Zhang J."/>
            <person name="Zhu Y."/>
            <person name="Du M."/>
            <person name="Zhao Y."/>
            <person name="Schartl M."/>
            <person name="Tang Q."/>
            <person name="Wang J."/>
        </authorList>
    </citation>
    <scope>NUCLEOTIDE SEQUENCE</scope>
</reference>